<gene>
    <name evidence="1" type="ORF">CJ030_MR2G022294</name>
</gene>
<organism evidence="1 2">
    <name type="scientific">Morella rubra</name>
    <name type="common">Chinese bayberry</name>
    <dbReference type="NCBI Taxonomy" id="262757"/>
    <lineage>
        <taxon>Eukaryota</taxon>
        <taxon>Viridiplantae</taxon>
        <taxon>Streptophyta</taxon>
        <taxon>Embryophyta</taxon>
        <taxon>Tracheophyta</taxon>
        <taxon>Spermatophyta</taxon>
        <taxon>Magnoliopsida</taxon>
        <taxon>eudicotyledons</taxon>
        <taxon>Gunneridae</taxon>
        <taxon>Pentapetalae</taxon>
        <taxon>rosids</taxon>
        <taxon>fabids</taxon>
        <taxon>Fagales</taxon>
        <taxon>Myricaceae</taxon>
        <taxon>Morella</taxon>
    </lineage>
</organism>
<comment type="caution">
    <text evidence="1">The sequence shown here is derived from an EMBL/GenBank/DDBJ whole genome shotgun (WGS) entry which is preliminary data.</text>
</comment>
<evidence type="ECO:0000313" key="2">
    <source>
        <dbReference type="Proteomes" id="UP000516437"/>
    </source>
</evidence>
<dbReference type="AlphaFoldDB" id="A0A6A1WD68"/>
<protein>
    <submittedName>
        <fullName evidence="1">Uncharacterized protein</fullName>
    </submittedName>
</protein>
<keyword evidence="2" id="KW-1185">Reference proteome</keyword>
<name>A0A6A1WD68_9ROSI</name>
<evidence type="ECO:0000313" key="1">
    <source>
        <dbReference type="EMBL" id="KAB1222803.1"/>
    </source>
</evidence>
<accession>A0A6A1WD68</accession>
<sequence>MPPTITHYAQEVLWKLKEDVKTSVANMVQVTESLRGSIKQTVGDIAQTTEIFMDQIELLGLMYLLRSSGSTHLGEPS</sequence>
<proteinExistence type="predicted"/>
<dbReference type="EMBL" id="RXIC02000020">
    <property type="protein sequence ID" value="KAB1222803.1"/>
    <property type="molecule type" value="Genomic_DNA"/>
</dbReference>
<dbReference type="Proteomes" id="UP000516437">
    <property type="component" value="Chromosome 2"/>
</dbReference>
<reference evidence="1 2" key="1">
    <citation type="journal article" date="2019" name="Plant Biotechnol. J.">
        <title>The red bayberry genome and genetic basis of sex determination.</title>
        <authorList>
            <person name="Jia H.M."/>
            <person name="Jia H.J."/>
            <person name="Cai Q.L."/>
            <person name="Wang Y."/>
            <person name="Zhao H.B."/>
            <person name="Yang W.F."/>
            <person name="Wang G.Y."/>
            <person name="Li Y.H."/>
            <person name="Zhan D.L."/>
            <person name="Shen Y.T."/>
            <person name="Niu Q.F."/>
            <person name="Chang L."/>
            <person name="Qiu J."/>
            <person name="Zhao L."/>
            <person name="Xie H.B."/>
            <person name="Fu W.Y."/>
            <person name="Jin J."/>
            <person name="Li X.W."/>
            <person name="Jiao Y."/>
            <person name="Zhou C.C."/>
            <person name="Tu T."/>
            <person name="Chai C.Y."/>
            <person name="Gao J.L."/>
            <person name="Fan L.J."/>
            <person name="van de Weg E."/>
            <person name="Wang J.Y."/>
            <person name="Gao Z.S."/>
        </authorList>
    </citation>
    <scope>NUCLEOTIDE SEQUENCE [LARGE SCALE GENOMIC DNA]</scope>
    <source>
        <tissue evidence="1">Leaves</tissue>
    </source>
</reference>